<protein>
    <submittedName>
        <fullName evidence="2">IS1634 family transposase</fullName>
    </submittedName>
</protein>
<evidence type="ECO:0000313" key="2">
    <source>
        <dbReference type="EMBL" id="MCQ4814388.1"/>
    </source>
</evidence>
<dbReference type="Proteomes" id="UP001205919">
    <property type="component" value="Unassembled WGS sequence"/>
</dbReference>
<dbReference type="PANTHER" id="PTHR34614:SF2">
    <property type="entry name" value="TRANSPOSASE IS4-LIKE DOMAIN-CONTAINING PROTEIN"/>
    <property type="match status" value="1"/>
</dbReference>
<dbReference type="GO" id="GO:0003677">
    <property type="term" value="F:DNA binding"/>
    <property type="evidence" value="ECO:0007669"/>
    <property type="project" value="InterPro"/>
</dbReference>
<dbReference type="NCBIfam" id="NF033559">
    <property type="entry name" value="transpos_IS1634"/>
    <property type="match status" value="1"/>
</dbReference>
<proteinExistence type="predicted"/>
<reference evidence="2 3" key="1">
    <citation type="submission" date="2022-06" db="EMBL/GenBank/DDBJ databases">
        <title>Isolation of gut microbiota from human fecal samples.</title>
        <authorList>
            <person name="Pamer E.G."/>
            <person name="Barat B."/>
            <person name="Waligurski E."/>
            <person name="Medina S."/>
            <person name="Paddock L."/>
            <person name="Mostad J."/>
        </authorList>
    </citation>
    <scope>NUCLEOTIDE SEQUENCE [LARGE SCALE GENOMIC DNA]</scope>
    <source>
        <strain evidence="2 3">DFI.9.90</strain>
    </source>
</reference>
<dbReference type="GO" id="GO:0004803">
    <property type="term" value="F:transposase activity"/>
    <property type="evidence" value="ECO:0007669"/>
    <property type="project" value="InterPro"/>
</dbReference>
<dbReference type="InterPro" id="IPR002559">
    <property type="entry name" value="Transposase_11"/>
</dbReference>
<dbReference type="PANTHER" id="PTHR34614">
    <property type="match status" value="1"/>
</dbReference>
<comment type="caution">
    <text evidence="2">The sequence shown here is derived from an EMBL/GenBank/DDBJ whole genome shotgun (WGS) entry which is preliminary data.</text>
</comment>
<dbReference type="InterPro" id="IPR047654">
    <property type="entry name" value="IS1634_transpos"/>
</dbReference>
<keyword evidence="3" id="KW-1185">Reference proteome</keyword>
<name>A0AAW5K6N9_9BACT</name>
<dbReference type="EMBL" id="JANFYT010000015">
    <property type="protein sequence ID" value="MCQ4814388.1"/>
    <property type="molecule type" value="Genomic_DNA"/>
</dbReference>
<evidence type="ECO:0000259" key="1">
    <source>
        <dbReference type="Pfam" id="PF01609"/>
    </source>
</evidence>
<evidence type="ECO:0000313" key="3">
    <source>
        <dbReference type="Proteomes" id="UP001205919"/>
    </source>
</evidence>
<gene>
    <name evidence="2" type="ORF">NE630_08120</name>
</gene>
<feature type="non-terminal residue" evidence="2">
    <location>
        <position position="335"/>
    </location>
</feature>
<feature type="domain" description="Transposase IS4-like" evidence="1">
    <location>
        <begin position="232"/>
        <end position="302"/>
    </location>
</feature>
<dbReference type="GO" id="GO:0006313">
    <property type="term" value="P:DNA transposition"/>
    <property type="evidence" value="ECO:0007669"/>
    <property type="project" value="InterPro"/>
</dbReference>
<organism evidence="2 3">
    <name type="scientific">Cloacibacillus evryensis</name>
    <dbReference type="NCBI Taxonomy" id="508460"/>
    <lineage>
        <taxon>Bacteria</taxon>
        <taxon>Thermotogati</taxon>
        <taxon>Synergistota</taxon>
        <taxon>Synergistia</taxon>
        <taxon>Synergistales</taxon>
        <taxon>Synergistaceae</taxon>
        <taxon>Cloacibacillus</taxon>
    </lineage>
</organism>
<sequence>MRLNTRRSNGVEYVYFLESYRDPVTKEPRTRTVKSFGRRDVLEARDPDIMSKLQAECDRINAETSTSVEEKLAELFKKAPADPVCEGLSLKNYGIFCYRALWNELSMDVCFRGMQSLSRSKCDLARSAFFLSALRNMQPCSKIASFRQKDSYLFNFGSLRLDDMYRSLDMFADYKSKIEAHLYKKLFNGEKKNVSVAFYDVTTYYFESVEADGFRNFGFSKDHRVGEVQVFMGLLIDECGIPLGYELFPGNSSEFKTLLSSLNKLKKQYKVEKVIVVADRGLNSKSNLARIKEMGFEYVLAFKIRGASDDVKAAVLSKDGFTECLKEDEEDSYRF</sequence>
<dbReference type="AlphaFoldDB" id="A0AAW5K6N9"/>
<accession>A0AAW5K6N9</accession>
<dbReference type="RefSeq" id="WP_256181850.1">
    <property type="nucleotide sequence ID" value="NZ_JANFYT010000015.1"/>
</dbReference>
<dbReference type="Pfam" id="PF01609">
    <property type="entry name" value="DDE_Tnp_1"/>
    <property type="match status" value="1"/>
</dbReference>